<evidence type="ECO:0008006" key="3">
    <source>
        <dbReference type="Google" id="ProtNLM"/>
    </source>
</evidence>
<gene>
    <name evidence="1" type="ORF">GCM10007898_33320</name>
</gene>
<reference evidence="2" key="1">
    <citation type="journal article" date="2019" name="Int. J. Syst. Evol. Microbiol.">
        <title>The Global Catalogue of Microorganisms (GCM) 10K type strain sequencing project: providing services to taxonomists for standard genome sequencing and annotation.</title>
        <authorList>
            <consortium name="The Broad Institute Genomics Platform"/>
            <consortium name="The Broad Institute Genome Sequencing Center for Infectious Disease"/>
            <person name="Wu L."/>
            <person name="Ma J."/>
        </authorList>
    </citation>
    <scope>NUCLEOTIDE SEQUENCE [LARGE SCALE GENOMIC DNA]</scope>
    <source>
        <strain evidence="2">NBRC 111981</strain>
    </source>
</reference>
<comment type="caution">
    <text evidence="1">The sequence shown here is derived from an EMBL/GenBank/DDBJ whole genome shotgun (WGS) entry which is preliminary data.</text>
</comment>
<dbReference type="EMBL" id="BSOA01000043">
    <property type="protein sequence ID" value="GLQ89757.1"/>
    <property type="molecule type" value="Genomic_DNA"/>
</dbReference>
<dbReference type="RefSeq" id="WP_284333194.1">
    <property type="nucleotide sequence ID" value="NZ_BSOA01000043.1"/>
</dbReference>
<proteinExistence type="predicted"/>
<protein>
    <recommendedName>
        <fullName evidence="3">Bacteriocin</fullName>
    </recommendedName>
</protein>
<name>A0ABQ5XEN1_9GAMM</name>
<keyword evidence="2" id="KW-1185">Reference proteome</keyword>
<dbReference type="Proteomes" id="UP001156627">
    <property type="component" value="Unassembled WGS sequence"/>
</dbReference>
<organism evidence="1 2">
    <name type="scientific">Dyella flagellata</name>
    <dbReference type="NCBI Taxonomy" id="1867833"/>
    <lineage>
        <taxon>Bacteria</taxon>
        <taxon>Pseudomonadati</taxon>
        <taxon>Pseudomonadota</taxon>
        <taxon>Gammaproteobacteria</taxon>
        <taxon>Lysobacterales</taxon>
        <taxon>Rhodanobacteraceae</taxon>
        <taxon>Dyella</taxon>
    </lineage>
</organism>
<accession>A0ABQ5XEN1</accession>
<sequence>MRNLNGQELLLVAGGEDDLGVDDIKMDAPTMRGISIESGGGTAEQGQACANDINGSAGIGFAGGGAIGGVVAAGAVAVGATPIGAAVIVGVVALTGGLAAGGATAKTSPNCNP</sequence>
<evidence type="ECO:0000313" key="1">
    <source>
        <dbReference type="EMBL" id="GLQ89757.1"/>
    </source>
</evidence>
<evidence type="ECO:0000313" key="2">
    <source>
        <dbReference type="Proteomes" id="UP001156627"/>
    </source>
</evidence>